<proteinExistence type="predicted"/>
<evidence type="ECO:0000256" key="1">
    <source>
        <dbReference type="SAM" id="Phobius"/>
    </source>
</evidence>
<keyword evidence="1" id="KW-0812">Transmembrane</keyword>
<sequence length="99" mass="11760">MFYFFKCLKIIQDPRKSNCTTGITWLVIGFFSVWVQGTKKGRKSYLKYIRICQNLDFRLLCLGQYLIFTIPGVRIPGRRKLIDFLPLTCLKRFICLKTR</sequence>
<keyword evidence="1" id="KW-0472">Membrane</keyword>
<accession>A0A8D8WZY7</accession>
<reference evidence="2" key="1">
    <citation type="submission" date="2021-05" db="EMBL/GenBank/DDBJ databases">
        <authorList>
            <person name="Alioto T."/>
            <person name="Alioto T."/>
            <person name="Gomez Garrido J."/>
        </authorList>
    </citation>
    <scope>NUCLEOTIDE SEQUENCE</scope>
</reference>
<keyword evidence="1" id="KW-1133">Transmembrane helix</keyword>
<organism evidence="2">
    <name type="scientific">Cacopsylla melanoneura</name>
    <dbReference type="NCBI Taxonomy" id="428564"/>
    <lineage>
        <taxon>Eukaryota</taxon>
        <taxon>Metazoa</taxon>
        <taxon>Ecdysozoa</taxon>
        <taxon>Arthropoda</taxon>
        <taxon>Hexapoda</taxon>
        <taxon>Insecta</taxon>
        <taxon>Pterygota</taxon>
        <taxon>Neoptera</taxon>
        <taxon>Paraneoptera</taxon>
        <taxon>Hemiptera</taxon>
        <taxon>Sternorrhyncha</taxon>
        <taxon>Psylloidea</taxon>
        <taxon>Psyllidae</taxon>
        <taxon>Psyllinae</taxon>
        <taxon>Cacopsylla</taxon>
    </lineage>
</organism>
<feature type="transmembrane region" description="Helical" evidence="1">
    <location>
        <begin position="20"/>
        <end position="37"/>
    </location>
</feature>
<name>A0A8D8WZY7_9HEMI</name>
<protein>
    <submittedName>
        <fullName evidence="2">Uncharacterized protein</fullName>
    </submittedName>
</protein>
<dbReference type="EMBL" id="HBUF01242217">
    <property type="protein sequence ID" value="CAG6677313.1"/>
    <property type="molecule type" value="Transcribed_RNA"/>
</dbReference>
<dbReference type="AlphaFoldDB" id="A0A8D8WZY7"/>
<evidence type="ECO:0000313" key="2">
    <source>
        <dbReference type="EMBL" id="CAG6677313.1"/>
    </source>
</evidence>